<dbReference type="SUPFAM" id="SSF56281">
    <property type="entry name" value="Metallo-hydrolase/oxidoreductase"/>
    <property type="match status" value="1"/>
</dbReference>
<dbReference type="Pfam" id="PF23023">
    <property type="entry name" value="Anti-Pycsar_Apyc1"/>
    <property type="match status" value="1"/>
</dbReference>
<dbReference type="AlphaFoldDB" id="A0A412YL08"/>
<evidence type="ECO:0000313" key="1">
    <source>
        <dbReference type="EMBL" id="RGV58103.1"/>
    </source>
</evidence>
<dbReference type="EMBL" id="QRZF01000001">
    <property type="protein sequence ID" value="RGV58103.1"/>
    <property type="molecule type" value="Genomic_DNA"/>
</dbReference>
<comment type="caution">
    <text evidence="1">The sequence shown here is derived from an EMBL/GenBank/DDBJ whole genome shotgun (WGS) entry which is preliminary data.</text>
</comment>
<evidence type="ECO:0000313" key="2">
    <source>
        <dbReference type="Proteomes" id="UP000283850"/>
    </source>
</evidence>
<accession>A0A412YL08</accession>
<dbReference type="RefSeq" id="WP_022394001.1">
    <property type="nucleotide sequence ID" value="NZ_QRZF01000001.1"/>
</dbReference>
<dbReference type="GO" id="GO:0042781">
    <property type="term" value="F:3'-tRNA processing endoribonuclease activity"/>
    <property type="evidence" value="ECO:0007669"/>
    <property type="project" value="TreeGrafter"/>
</dbReference>
<dbReference type="InterPro" id="IPR036866">
    <property type="entry name" value="RibonucZ/Hydroxyglut_hydro"/>
</dbReference>
<dbReference type="PANTHER" id="PTHR46018:SF2">
    <property type="entry name" value="ZINC PHOSPHODIESTERASE ELAC PROTEIN 1"/>
    <property type="match status" value="1"/>
</dbReference>
<sequence>MKDTQIIMLGTGNAGVTRCYNTCFAIQTTENVLLVDAGGGNGILVQLEKAGIAIEHIHDMFVTHAHTDHILGAVWVIRMVAQRMQSGKYTGVFRVYGHDKVLQVLDWICRMTLPKKIVQYLGNGIELCEVKDGEIFKAGELKLQSFDIGSTKEKQYGFRTTLPNGQSLVCLGDEPYNEKNRPYVIGVDWLLCEAFCLYKDRDIFKPYEKHHSTALDAGKLAEELKVKNLLLYHTEDKTLDTRKVCYTEEAAQGFSGVVYVPDDLEIIDFSE</sequence>
<gene>
    <name evidence="1" type="ORF">DWW10_00170</name>
</gene>
<keyword evidence="1" id="KW-0378">Hydrolase</keyword>
<dbReference type="Proteomes" id="UP000283850">
    <property type="component" value="Unassembled WGS sequence"/>
</dbReference>
<proteinExistence type="predicted"/>
<dbReference type="Gene3D" id="3.60.15.10">
    <property type="entry name" value="Ribonuclease Z/Hydroxyacylglutathione hydrolase-like"/>
    <property type="match status" value="1"/>
</dbReference>
<dbReference type="PANTHER" id="PTHR46018">
    <property type="entry name" value="ZINC PHOSPHODIESTERASE ELAC PROTEIN 1"/>
    <property type="match status" value="1"/>
</dbReference>
<reference evidence="1 2" key="1">
    <citation type="submission" date="2018-08" db="EMBL/GenBank/DDBJ databases">
        <title>A genome reference for cultivated species of the human gut microbiota.</title>
        <authorList>
            <person name="Zou Y."/>
            <person name="Xue W."/>
            <person name="Luo G."/>
        </authorList>
    </citation>
    <scope>NUCLEOTIDE SEQUENCE [LARGE SCALE GENOMIC DNA]</scope>
    <source>
        <strain evidence="1 2">AF14-32</strain>
    </source>
</reference>
<organism evidence="1 2">
    <name type="scientific">Bacteroides intestinalis</name>
    <dbReference type="NCBI Taxonomy" id="329854"/>
    <lineage>
        <taxon>Bacteria</taxon>
        <taxon>Pseudomonadati</taxon>
        <taxon>Bacteroidota</taxon>
        <taxon>Bacteroidia</taxon>
        <taxon>Bacteroidales</taxon>
        <taxon>Bacteroidaceae</taxon>
        <taxon>Bacteroides</taxon>
    </lineage>
</organism>
<protein>
    <submittedName>
        <fullName evidence="1">MBL fold metallo-hydrolase</fullName>
    </submittedName>
</protein>
<name>A0A412YL08_9BACE</name>